<proteinExistence type="predicted"/>
<accession>A0AAV7LTA9</accession>
<evidence type="ECO:0000313" key="2">
    <source>
        <dbReference type="Proteomes" id="UP001066276"/>
    </source>
</evidence>
<reference evidence="1" key="1">
    <citation type="journal article" date="2022" name="bioRxiv">
        <title>Sequencing and chromosome-scale assembly of the giantPleurodeles waltlgenome.</title>
        <authorList>
            <person name="Brown T."/>
            <person name="Elewa A."/>
            <person name="Iarovenko S."/>
            <person name="Subramanian E."/>
            <person name="Araus A.J."/>
            <person name="Petzold A."/>
            <person name="Susuki M."/>
            <person name="Suzuki K.-i.T."/>
            <person name="Hayashi T."/>
            <person name="Toyoda A."/>
            <person name="Oliveira C."/>
            <person name="Osipova E."/>
            <person name="Leigh N.D."/>
            <person name="Simon A."/>
            <person name="Yun M.H."/>
        </authorList>
    </citation>
    <scope>NUCLEOTIDE SEQUENCE</scope>
    <source>
        <strain evidence="1">20211129_DDA</strain>
        <tissue evidence="1">Liver</tissue>
    </source>
</reference>
<protein>
    <submittedName>
        <fullName evidence="1">Uncharacterized protein</fullName>
    </submittedName>
</protein>
<organism evidence="1 2">
    <name type="scientific">Pleurodeles waltl</name>
    <name type="common">Iberian ribbed newt</name>
    <dbReference type="NCBI Taxonomy" id="8319"/>
    <lineage>
        <taxon>Eukaryota</taxon>
        <taxon>Metazoa</taxon>
        <taxon>Chordata</taxon>
        <taxon>Craniata</taxon>
        <taxon>Vertebrata</taxon>
        <taxon>Euteleostomi</taxon>
        <taxon>Amphibia</taxon>
        <taxon>Batrachia</taxon>
        <taxon>Caudata</taxon>
        <taxon>Salamandroidea</taxon>
        <taxon>Salamandridae</taxon>
        <taxon>Pleurodelinae</taxon>
        <taxon>Pleurodeles</taxon>
    </lineage>
</organism>
<evidence type="ECO:0000313" key="1">
    <source>
        <dbReference type="EMBL" id="KAJ1093602.1"/>
    </source>
</evidence>
<keyword evidence="2" id="KW-1185">Reference proteome</keyword>
<dbReference type="EMBL" id="JANPWB010000015">
    <property type="protein sequence ID" value="KAJ1093602.1"/>
    <property type="molecule type" value="Genomic_DNA"/>
</dbReference>
<sequence length="74" mass="7984">MVRGAGGLTSVCGARRRWSRWSAQLGLPEELDRDADGERLRQVALRPETGGSPSPLMCDWSLGPGAFAGSQGWR</sequence>
<comment type="caution">
    <text evidence="1">The sequence shown here is derived from an EMBL/GenBank/DDBJ whole genome shotgun (WGS) entry which is preliminary data.</text>
</comment>
<name>A0AAV7LTA9_PLEWA</name>
<dbReference type="AlphaFoldDB" id="A0AAV7LTA9"/>
<dbReference type="Proteomes" id="UP001066276">
    <property type="component" value="Chromosome 11"/>
</dbReference>
<gene>
    <name evidence="1" type="ORF">NDU88_006702</name>
</gene>